<evidence type="ECO:0000313" key="3">
    <source>
        <dbReference type="Proteomes" id="UP001217485"/>
    </source>
</evidence>
<dbReference type="Proteomes" id="UP001217485">
    <property type="component" value="Unassembled WGS sequence"/>
</dbReference>
<comment type="caution">
    <text evidence="2">The sequence shown here is derived from an EMBL/GenBank/DDBJ whole genome shotgun (WGS) entry which is preliminary data.</text>
</comment>
<evidence type="ECO:0000313" key="2">
    <source>
        <dbReference type="EMBL" id="MDC0678532.1"/>
    </source>
</evidence>
<feature type="compositionally biased region" description="Gly residues" evidence="1">
    <location>
        <begin position="80"/>
        <end position="94"/>
    </location>
</feature>
<feature type="region of interest" description="Disordered" evidence="1">
    <location>
        <begin position="63"/>
        <end position="94"/>
    </location>
</feature>
<protein>
    <submittedName>
        <fullName evidence="2">Uncharacterized protein</fullName>
    </submittedName>
</protein>
<sequence>MEGAQRAKVIDLARRLIPTLTAEDIRNPHDFPGLDDPDWHFEDGQLAGIEAVRFALRGLASDVLGDGEGREARERPEIGGQPGASREGGGAQGG</sequence>
<organism evidence="2 3">
    <name type="scientific">Sorangium atrum</name>
    <dbReference type="NCBI Taxonomy" id="2995308"/>
    <lineage>
        <taxon>Bacteria</taxon>
        <taxon>Pseudomonadati</taxon>
        <taxon>Myxococcota</taxon>
        <taxon>Polyangia</taxon>
        <taxon>Polyangiales</taxon>
        <taxon>Polyangiaceae</taxon>
        <taxon>Sorangium</taxon>
    </lineage>
</organism>
<dbReference type="RefSeq" id="WP_272095357.1">
    <property type="nucleotide sequence ID" value="NZ_JAQNDK010000001.1"/>
</dbReference>
<proteinExistence type="predicted"/>
<evidence type="ECO:0000256" key="1">
    <source>
        <dbReference type="SAM" id="MobiDB-lite"/>
    </source>
</evidence>
<reference evidence="2 3" key="1">
    <citation type="submission" date="2023-01" db="EMBL/GenBank/DDBJ databases">
        <title>Minimal conservation of predation-associated metabolite biosynthetic gene clusters underscores biosynthetic potential of Myxococcota including descriptions for ten novel species: Archangium lansinium sp. nov., Myxococcus landrumus sp. nov., Nannocystis bai.</title>
        <authorList>
            <person name="Ahearne A."/>
            <person name="Stevens C."/>
            <person name="Dowd S."/>
        </authorList>
    </citation>
    <scope>NUCLEOTIDE SEQUENCE [LARGE SCALE GENOMIC DNA]</scope>
    <source>
        <strain evidence="2 3">WIWO2</strain>
    </source>
</reference>
<name>A0ABT5C006_9BACT</name>
<accession>A0ABT5C006</accession>
<keyword evidence="3" id="KW-1185">Reference proteome</keyword>
<feature type="compositionally biased region" description="Basic and acidic residues" evidence="1">
    <location>
        <begin position="67"/>
        <end position="77"/>
    </location>
</feature>
<dbReference type="EMBL" id="JAQNDK010000001">
    <property type="protein sequence ID" value="MDC0678532.1"/>
    <property type="molecule type" value="Genomic_DNA"/>
</dbReference>
<gene>
    <name evidence="2" type="ORF">POL72_12380</name>
</gene>